<comment type="caution">
    <text evidence="4">The sequence shown here is derived from an EMBL/GenBank/DDBJ whole genome shotgun (WGS) entry which is preliminary data.</text>
</comment>
<feature type="chain" id="PRO_5044856074" description="LRRN4 C-terminal-like protein" evidence="3">
    <location>
        <begin position="22"/>
        <end position="266"/>
    </location>
</feature>
<dbReference type="SUPFAM" id="SSF49265">
    <property type="entry name" value="Fibronectin type III"/>
    <property type="match status" value="1"/>
</dbReference>
<feature type="transmembrane region" description="Helical" evidence="2">
    <location>
        <begin position="206"/>
        <end position="229"/>
    </location>
</feature>
<reference evidence="4 5" key="1">
    <citation type="submission" date="2024-06" db="EMBL/GenBank/DDBJ databases">
        <authorList>
            <person name="Pan Q."/>
            <person name="Wen M."/>
            <person name="Jouanno E."/>
            <person name="Zahm M."/>
            <person name="Klopp C."/>
            <person name="Cabau C."/>
            <person name="Louis A."/>
            <person name="Berthelot C."/>
            <person name="Parey E."/>
            <person name="Roest Crollius H."/>
            <person name="Montfort J."/>
            <person name="Robinson-Rechavi M."/>
            <person name="Bouchez O."/>
            <person name="Lampietro C."/>
            <person name="Lopez Roques C."/>
            <person name="Donnadieu C."/>
            <person name="Postlethwait J."/>
            <person name="Bobe J."/>
            <person name="Verreycken H."/>
            <person name="Guiguen Y."/>
        </authorList>
    </citation>
    <scope>NUCLEOTIDE SEQUENCE [LARGE SCALE GENOMIC DNA]</scope>
    <source>
        <strain evidence="4">Up_M1</strain>
        <tissue evidence="4">Testis</tissue>
    </source>
</reference>
<evidence type="ECO:0000256" key="1">
    <source>
        <dbReference type="SAM" id="MobiDB-lite"/>
    </source>
</evidence>
<sequence length="266" mass="28966">MSFGWYSAALLLHLLTPDLLPTRHLLLQAFPTSSPVTHHKIQYITDAFFDYNYDEEDSSHSPPNQSKNTSAPTTVPKQHKPCEYHPCRDNQAPCSQLSFQTGCLCPGLSSGDMPPHPPHLLELLPGPDGKTKIRWCAPASVVSGYRVVIEHKNNGQHLFRPDSRSGVIGKLEAGVEVCVEAVNMAGNSAPSEHSCQRYNPPGTTNLALWAGVIGGGLGLLLSLTALILWRRQTCRKAQGDPAEGLGNPSYSTEGKLYIIFGLDMVQ</sequence>
<feature type="compositionally biased region" description="Polar residues" evidence="1">
    <location>
        <begin position="60"/>
        <end position="76"/>
    </location>
</feature>
<keyword evidence="2" id="KW-0812">Transmembrane</keyword>
<gene>
    <name evidence="4" type="ORF">UPYG_G00212020</name>
</gene>
<evidence type="ECO:0000256" key="3">
    <source>
        <dbReference type="SAM" id="SignalP"/>
    </source>
</evidence>
<dbReference type="InterPro" id="IPR036116">
    <property type="entry name" value="FN3_sf"/>
</dbReference>
<dbReference type="CDD" id="cd00063">
    <property type="entry name" value="FN3"/>
    <property type="match status" value="1"/>
</dbReference>
<dbReference type="AlphaFoldDB" id="A0ABD0WJZ0"/>
<keyword evidence="2" id="KW-1133">Transmembrane helix</keyword>
<dbReference type="InterPro" id="IPR003961">
    <property type="entry name" value="FN3_dom"/>
</dbReference>
<dbReference type="EMBL" id="JAGEUA010000006">
    <property type="protein sequence ID" value="KAL0973849.1"/>
    <property type="molecule type" value="Genomic_DNA"/>
</dbReference>
<protein>
    <recommendedName>
        <fullName evidence="6">LRRN4 C-terminal-like protein</fullName>
    </recommendedName>
</protein>
<evidence type="ECO:0000313" key="4">
    <source>
        <dbReference type="EMBL" id="KAL0973849.1"/>
    </source>
</evidence>
<evidence type="ECO:0000313" key="5">
    <source>
        <dbReference type="Proteomes" id="UP001557470"/>
    </source>
</evidence>
<keyword evidence="2" id="KW-0472">Membrane</keyword>
<proteinExistence type="predicted"/>
<organism evidence="4 5">
    <name type="scientific">Umbra pygmaea</name>
    <name type="common">Eastern mudminnow</name>
    <dbReference type="NCBI Taxonomy" id="75934"/>
    <lineage>
        <taxon>Eukaryota</taxon>
        <taxon>Metazoa</taxon>
        <taxon>Chordata</taxon>
        <taxon>Craniata</taxon>
        <taxon>Vertebrata</taxon>
        <taxon>Euteleostomi</taxon>
        <taxon>Actinopterygii</taxon>
        <taxon>Neopterygii</taxon>
        <taxon>Teleostei</taxon>
        <taxon>Protacanthopterygii</taxon>
        <taxon>Esociformes</taxon>
        <taxon>Umbridae</taxon>
        <taxon>Umbra</taxon>
    </lineage>
</organism>
<feature type="region of interest" description="Disordered" evidence="1">
    <location>
        <begin position="55"/>
        <end position="78"/>
    </location>
</feature>
<dbReference type="Proteomes" id="UP001557470">
    <property type="component" value="Unassembled WGS sequence"/>
</dbReference>
<keyword evidence="5" id="KW-1185">Reference proteome</keyword>
<evidence type="ECO:0008006" key="6">
    <source>
        <dbReference type="Google" id="ProtNLM"/>
    </source>
</evidence>
<dbReference type="Gene3D" id="2.60.40.10">
    <property type="entry name" value="Immunoglobulins"/>
    <property type="match status" value="1"/>
</dbReference>
<dbReference type="InterPro" id="IPR013783">
    <property type="entry name" value="Ig-like_fold"/>
</dbReference>
<feature type="signal peptide" evidence="3">
    <location>
        <begin position="1"/>
        <end position="21"/>
    </location>
</feature>
<keyword evidence="3" id="KW-0732">Signal</keyword>
<name>A0ABD0WJZ0_UMBPY</name>
<accession>A0ABD0WJZ0</accession>
<evidence type="ECO:0000256" key="2">
    <source>
        <dbReference type="SAM" id="Phobius"/>
    </source>
</evidence>